<organism evidence="1">
    <name type="scientific">marine sediment metagenome</name>
    <dbReference type="NCBI Taxonomy" id="412755"/>
    <lineage>
        <taxon>unclassified sequences</taxon>
        <taxon>metagenomes</taxon>
        <taxon>ecological metagenomes</taxon>
    </lineage>
</organism>
<reference evidence="1" key="1">
    <citation type="journal article" date="2015" name="Nature">
        <title>Complex archaea that bridge the gap between prokaryotes and eukaryotes.</title>
        <authorList>
            <person name="Spang A."/>
            <person name="Saw J.H."/>
            <person name="Jorgensen S.L."/>
            <person name="Zaremba-Niedzwiedzka K."/>
            <person name="Martijn J."/>
            <person name="Lind A.E."/>
            <person name="van Eijk R."/>
            <person name="Schleper C."/>
            <person name="Guy L."/>
            <person name="Ettema T.J."/>
        </authorList>
    </citation>
    <scope>NUCLEOTIDE SEQUENCE</scope>
</reference>
<feature type="non-terminal residue" evidence="1">
    <location>
        <position position="1"/>
    </location>
</feature>
<proteinExistence type="predicted"/>
<protein>
    <submittedName>
        <fullName evidence="1">Uncharacterized protein</fullName>
    </submittedName>
</protein>
<dbReference type="AlphaFoldDB" id="A0A0F9JB88"/>
<name>A0A0F9JB88_9ZZZZ</name>
<evidence type="ECO:0000313" key="1">
    <source>
        <dbReference type="EMBL" id="KKM66793.1"/>
    </source>
</evidence>
<dbReference type="EMBL" id="LAZR01010464">
    <property type="protein sequence ID" value="KKM66793.1"/>
    <property type="molecule type" value="Genomic_DNA"/>
</dbReference>
<accession>A0A0F9JB88</accession>
<sequence>LALMVAAHFTGDVAGAMEKHPSECAREIAFGIAETIAKAAH</sequence>
<gene>
    <name evidence="1" type="ORF">LCGC14_1477740</name>
</gene>
<comment type="caution">
    <text evidence="1">The sequence shown here is derived from an EMBL/GenBank/DDBJ whole genome shotgun (WGS) entry which is preliminary data.</text>
</comment>